<keyword evidence="4" id="KW-1185">Reference proteome</keyword>
<dbReference type="PROSITE" id="PS00061">
    <property type="entry name" value="ADH_SHORT"/>
    <property type="match status" value="1"/>
</dbReference>
<dbReference type="RefSeq" id="WP_142813572.1">
    <property type="nucleotide sequence ID" value="NZ_CP036282.1"/>
</dbReference>
<proteinExistence type="inferred from homology"/>
<evidence type="ECO:0000313" key="3">
    <source>
        <dbReference type="EMBL" id="QDL56180.1"/>
    </source>
</evidence>
<dbReference type="KEGG" id="rhg:EXZ61_19565"/>
<evidence type="ECO:0000256" key="1">
    <source>
        <dbReference type="ARBA" id="ARBA00006484"/>
    </source>
</evidence>
<dbReference type="PANTHER" id="PTHR43669">
    <property type="entry name" value="5-KETO-D-GLUCONATE 5-REDUCTASE"/>
    <property type="match status" value="1"/>
</dbReference>
<dbReference type="AlphaFoldDB" id="A0A515EU27"/>
<comment type="similarity">
    <text evidence="1">Belongs to the short-chain dehydrogenases/reductases (SDR) family.</text>
</comment>
<dbReference type="PRINTS" id="PR00081">
    <property type="entry name" value="GDHRDH"/>
</dbReference>
<reference evidence="4" key="1">
    <citation type="submission" date="2019-02" db="EMBL/GenBank/DDBJ databases">
        <title>Complete genome sequence of Rhodoferax sp. Gr-4.</title>
        <authorList>
            <person name="Jin L."/>
        </authorList>
    </citation>
    <scope>NUCLEOTIDE SEQUENCE [LARGE SCALE GENOMIC DNA]</scope>
    <source>
        <strain evidence="4">Gr-4</strain>
    </source>
</reference>
<name>A0A515EU27_9BURK</name>
<dbReference type="GO" id="GO:0016491">
    <property type="term" value="F:oxidoreductase activity"/>
    <property type="evidence" value="ECO:0007669"/>
    <property type="project" value="UniProtKB-KW"/>
</dbReference>
<dbReference type="SUPFAM" id="SSF51735">
    <property type="entry name" value="NAD(P)-binding Rossmann-fold domains"/>
    <property type="match status" value="1"/>
</dbReference>
<dbReference type="FunFam" id="3.40.50.720:FF:000084">
    <property type="entry name" value="Short-chain dehydrogenase reductase"/>
    <property type="match status" value="1"/>
</dbReference>
<dbReference type="PRINTS" id="PR00080">
    <property type="entry name" value="SDRFAMILY"/>
</dbReference>
<accession>A0A515EU27</accession>
<protein>
    <submittedName>
        <fullName evidence="3">SDR family oxidoreductase</fullName>
    </submittedName>
</protein>
<keyword evidence="2" id="KW-0560">Oxidoreductase</keyword>
<dbReference type="InterPro" id="IPR002347">
    <property type="entry name" value="SDR_fam"/>
</dbReference>
<dbReference type="Proteomes" id="UP000317365">
    <property type="component" value="Chromosome"/>
</dbReference>
<dbReference type="CDD" id="cd05233">
    <property type="entry name" value="SDR_c"/>
    <property type="match status" value="1"/>
</dbReference>
<dbReference type="InterPro" id="IPR020904">
    <property type="entry name" value="Sc_DH/Rdtase_CS"/>
</dbReference>
<evidence type="ECO:0000256" key="2">
    <source>
        <dbReference type="ARBA" id="ARBA00023002"/>
    </source>
</evidence>
<organism evidence="3 4">
    <name type="scientific">Rhodoferax aquaticus</name>
    <dbReference type="NCBI Taxonomy" id="2527691"/>
    <lineage>
        <taxon>Bacteria</taxon>
        <taxon>Pseudomonadati</taxon>
        <taxon>Pseudomonadota</taxon>
        <taxon>Betaproteobacteria</taxon>
        <taxon>Burkholderiales</taxon>
        <taxon>Comamonadaceae</taxon>
        <taxon>Rhodoferax</taxon>
    </lineage>
</organism>
<dbReference type="PANTHER" id="PTHR43669:SF3">
    <property type="entry name" value="ALCOHOL DEHYDROGENASE, PUTATIVE (AFU_ORTHOLOGUE AFUA_3G03445)-RELATED"/>
    <property type="match status" value="1"/>
</dbReference>
<evidence type="ECO:0000313" key="4">
    <source>
        <dbReference type="Proteomes" id="UP000317365"/>
    </source>
</evidence>
<sequence>MTTHTTQDAKNFAHYPSLAGRTVFVTGGSSGIGGDIVVAFARQGAKVGFTGRNAQSAADVVARASAVGPTPLFLQSDATDVPALQQAIRTTAETLGDIAVLVNNVANDQRHDLMAVTEEDFDWRVAINLRPHFFAAQAVVEGMKRLGGGAIVNLGSTSWIGKSKGYPVYATCKSATVGLTRSLAKELGEFKIRVNTLTPGWIMTEKQLTMWVDEAGERAMNENQCLPGRIVGNDVANLALFLSADDSRMVTAQDFIIDAGWN</sequence>
<gene>
    <name evidence="3" type="ORF">EXZ61_19565</name>
</gene>
<dbReference type="EMBL" id="CP036282">
    <property type="protein sequence ID" value="QDL56180.1"/>
    <property type="molecule type" value="Genomic_DNA"/>
</dbReference>
<dbReference type="Pfam" id="PF13561">
    <property type="entry name" value="adh_short_C2"/>
    <property type="match status" value="1"/>
</dbReference>
<dbReference type="InterPro" id="IPR036291">
    <property type="entry name" value="NAD(P)-bd_dom_sf"/>
</dbReference>
<reference evidence="4" key="2">
    <citation type="journal article" date="2020" name="Int. J. Syst. Evol. Microbiol.">
        <title>Genomic insights into a novel species Rhodoferax aquaticus sp. nov., isolated from freshwater.</title>
        <authorList>
            <person name="Li T."/>
            <person name="Zhuo Y."/>
            <person name="Jin C.Z."/>
            <person name="Wu X."/>
            <person name="Ko S.R."/>
            <person name="Jin F.J."/>
            <person name="Ahn C.Y."/>
            <person name="Oh H.M."/>
            <person name="Lee H.G."/>
            <person name="Jin L."/>
        </authorList>
    </citation>
    <scope>NUCLEOTIDE SEQUENCE [LARGE SCALE GENOMIC DNA]</scope>
    <source>
        <strain evidence="4">Gr-4</strain>
    </source>
</reference>
<dbReference type="Gene3D" id="3.40.50.720">
    <property type="entry name" value="NAD(P)-binding Rossmann-like Domain"/>
    <property type="match status" value="1"/>
</dbReference>